<proteinExistence type="predicted"/>
<evidence type="ECO:0000313" key="2">
    <source>
        <dbReference type="Proteomes" id="UP000500970"/>
    </source>
</evidence>
<sequence length="91" mass="9976">MSAEVKHFVVAANGVSDFTHFAANVVERGALGLVVAEDFPGALGDEIEMRGLRAFSRVDLLRIVSLWDPLKQRAALNAFQWVVVHKEQNSG</sequence>
<dbReference type="EMBL" id="CP053985">
    <property type="protein sequence ID" value="QKH35085.1"/>
    <property type="molecule type" value="Genomic_DNA"/>
</dbReference>
<dbReference type="AlphaFoldDB" id="A0A7D4DWE3"/>
<name>A0A7D4DWE3_9BURK</name>
<gene>
    <name evidence="1" type="ORF">FOC84_09080</name>
</gene>
<dbReference type="RefSeq" id="WP_173144131.1">
    <property type="nucleotide sequence ID" value="NZ_CP053985.1"/>
</dbReference>
<keyword evidence="2" id="KW-1185">Reference proteome</keyword>
<organism evidence="1 2">
    <name type="scientific">Achromobacter pestifer</name>
    <dbReference type="NCBI Taxonomy" id="1353889"/>
    <lineage>
        <taxon>Bacteria</taxon>
        <taxon>Pseudomonadati</taxon>
        <taxon>Pseudomonadota</taxon>
        <taxon>Betaproteobacteria</taxon>
        <taxon>Burkholderiales</taxon>
        <taxon>Alcaligenaceae</taxon>
        <taxon>Achromobacter</taxon>
    </lineage>
</organism>
<dbReference type="KEGG" id="apes:FOC84_09080"/>
<evidence type="ECO:0000313" key="1">
    <source>
        <dbReference type="EMBL" id="QKH35085.1"/>
    </source>
</evidence>
<protein>
    <submittedName>
        <fullName evidence="1">Uncharacterized protein</fullName>
    </submittedName>
</protein>
<dbReference type="Proteomes" id="UP000500970">
    <property type="component" value="Chromosome"/>
</dbReference>
<reference evidence="1 2" key="1">
    <citation type="submission" date="2020-05" db="EMBL/GenBank/DDBJ databases">
        <title>FDA dAtabase for Regulatory Grade micrObial Sequences (FDA-ARGOS): Supporting development and validation of Infectious Disease Dx tests.</title>
        <authorList>
            <person name="Sproer C."/>
            <person name="Gronow S."/>
            <person name="Severitt S."/>
            <person name="Schroder I."/>
            <person name="Tallon L."/>
            <person name="Sadzewicz L."/>
            <person name="Zhao X."/>
            <person name="Vavikolanu K."/>
            <person name="Mehta A."/>
            <person name="Aluvathingal J."/>
            <person name="Nadendla S."/>
            <person name="Myers T."/>
            <person name="Yan Y."/>
            <person name="Sichtig H."/>
        </authorList>
    </citation>
    <scope>NUCLEOTIDE SEQUENCE [LARGE SCALE GENOMIC DNA]</scope>
    <source>
        <strain evidence="1 2">FDAARGOS_790</strain>
    </source>
</reference>
<accession>A0A7D4DWE3</accession>